<proteinExistence type="predicted"/>
<reference evidence="1" key="1">
    <citation type="submission" date="2014-11" db="EMBL/GenBank/DDBJ databases">
        <authorList>
            <person name="Amaro Gonzalez C."/>
        </authorList>
    </citation>
    <scope>NUCLEOTIDE SEQUENCE</scope>
</reference>
<reference evidence="1" key="2">
    <citation type="journal article" date="2015" name="Fish Shellfish Immunol.">
        <title>Early steps in the European eel (Anguilla anguilla)-Vibrio vulnificus interaction in the gills: Role of the RtxA13 toxin.</title>
        <authorList>
            <person name="Callol A."/>
            <person name="Pajuelo D."/>
            <person name="Ebbesson L."/>
            <person name="Teles M."/>
            <person name="MacKenzie S."/>
            <person name="Amaro C."/>
        </authorList>
    </citation>
    <scope>NUCLEOTIDE SEQUENCE</scope>
</reference>
<dbReference type="EMBL" id="GBXM01025389">
    <property type="protein sequence ID" value="JAH83188.1"/>
    <property type="molecule type" value="Transcribed_RNA"/>
</dbReference>
<evidence type="ECO:0000313" key="1">
    <source>
        <dbReference type="EMBL" id="JAH83188.1"/>
    </source>
</evidence>
<accession>A0A0E9W123</accession>
<name>A0A0E9W123_ANGAN</name>
<sequence length="24" mass="2593">MGGVEGRGGDLFDCEHRLKNSCIV</sequence>
<dbReference type="AlphaFoldDB" id="A0A0E9W123"/>
<organism evidence="1">
    <name type="scientific">Anguilla anguilla</name>
    <name type="common">European freshwater eel</name>
    <name type="synonym">Muraena anguilla</name>
    <dbReference type="NCBI Taxonomy" id="7936"/>
    <lineage>
        <taxon>Eukaryota</taxon>
        <taxon>Metazoa</taxon>
        <taxon>Chordata</taxon>
        <taxon>Craniata</taxon>
        <taxon>Vertebrata</taxon>
        <taxon>Euteleostomi</taxon>
        <taxon>Actinopterygii</taxon>
        <taxon>Neopterygii</taxon>
        <taxon>Teleostei</taxon>
        <taxon>Anguilliformes</taxon>
        <taxon>Anguillidae</taxon>
        <taxon>Anguilla</taxon>
    </lineage>
</organism>
<protein>
    <submittedName>
        <fullName evidence="1">Uncharacterized protein</fullName>
    </submittedName>
</protein>